<evidence type="ECO:0000313" key="3">
    <source>
        <dbReference type="EMBL" id="VCU09587.1"/>
    </source>
</evidence>
<reference evidence="4" key="1">
    <citation type="submission" date="2018-10" db="EMBL/GenBank/DDBJ databases">
        <authorList>
            <person name="Peiro R."/>
            <person name="Begona"/>
            <person name="Cbmso G."/>
            <person name="Lopez M."/>
            <person name="Gonzalez S."/>
            <person name="Sacristan E."/>
            <person name="Castillo E."/>
        </authorList>
    </citation>
    <scope>NUCLEOTIDE SEQUENCE [LARGE SCALE GENOMIC DNA]</scope>
</reference>
<dbReference type="SUPFAM" id="SSF53850">
    <property type="entry name" value="Periplasmic binding protein-like II"/>
    <property type="match status" value="1"/>
</dbReference>
<comment type="similarity">
    <text evidence="1">Belongs to the UPF0065 (bug) family.</text>
</comment>
<dbReference type="InterPro" id="IPR005064">
    <property type="entry name" value="BUG"/>
</dbReference>
<comment type="caution">
    <text evidence="3">The sequence shown here is derived from an EMBL/GenBank/DDBJ whole genome shotgun (WGS) entry which is preliminary data.</text>
</comment>
<evidence type="ECO:0000313" key="4">
    <source>
        <dbReference type="Proteomes" id="UP000289200"/>
    </source>
</evidence>
<keyword evidence="4" id="KW-1185">Reference proteome</keyword>
<dbReference type="OrthoDB" id="7250490at2"/>
<dbReference type="PANTHER" id="PTHR42928">
    <property type="entry name" value="TRICARBOXYLATE-BINDING PROTEIN"/>
    <property type="match status" value="1"/>
</dbReference>
<accession>A0A3S4BX45</accession>
<dbReference type="PANTHER" id="PTHR42928:SF5">
    <property type="entry name" value="BLR1237 PROTEIN"/>
    <property type="match status" value="1"/>
</dbReference>
<name>A0A3S4BX45_9BRAD</name>
<evidence type="ECO:0008006" key="5">
    <source>
        <dbReference type="Google" id="ProtNLM"/>
    </source>
</evidence>
<evidence type="ECO:0000256" key="1">
    <source>
        <dbReference type="ARBA" id="ARBA00006987"/>
    </source>
</evidence>
<dbReference type="Proteomes" id="UP000289200">
    <property type="component" value="Unassembled WGS sequence"/>
</dbReference>
<dbReference type="Gene3D" id="3.40.190.150">
    <property type="entry name" value="Bordetella uptake gene, domain 1"/>
    <property type="match status" value="1"/>
</dbReference>
<dbReference type="Pfam" id="PF03401">
    <property type="entry name" value="TctC"/>
    <property type="match status" value="1"/>
</dbReference>
<dbReference type="AlphaFoldDB" id="A0A3S4BX45"/>
<dbReference type="CDD" id="cd07012">
    <property type="entry name" value="PBP2_Bug_TTT"/>
    <property type="match status" value="1"/>
</dbReference>
<keyword evidence="2" id="KW-0732">Signal</keyword>
<organism evidence="3 4">
    <name type="scientific">Rhodoplanes serenus</name>
    <dbReference type="NCBI Taxonomy" id="200615"/>
    <lineage>
        <taxon>Bacteria</taxon>
        <taxon>Pseudomonadati</taxon>
        <taxon>Pseudomonadota</taxon>
        <taxon>Alphaproteobacteria</taxon>
        <taxon>Hyphomicrobiales</taxon>
        <taxon>Nitrobacteraceae</taxon>
        <taxon>Rhodoplanes</taxon>
    </lineage>
</organism>
<feature type="signal peptide" evidence="2">
    <location>
        <begin position="1"/>
        <end position="25"/>
    </location>
</feature>
<protein>
    <recommendedName>
        <fullName evidence="5">ABC transporter substrate-binding protein</fullName>
    </recommendedName>
</protein>
<feature type="chain" id="PRO_5018556618" description="ABC transporter substrate-binding protein" evidence="2">
    <location>
        <begin position="26"/>
        <end position="332"/>
    </location>
</feature>
<dbReference type="EMBL" id="UWOC01000149">
    <property type="protein sequence ID" value="VCU09587.1"/>
    <property type="molecule type" value="Genomic_DNA"/>
</dbReference>
<evidence type="ECO:0000256" key="2">
    <source>
        <dbReference type="SAM" id="SignalP"/>
    </source>
</evidence>
<dbReference type="RefSeq" id="WP_129609425.1">
    <property type="nucleotide sequence ID" value="NZ_UWOC01000149.1"/>
</dbReference>
<dbReference type="Gene3D" id="3.40.190.10">
    <property type="entry name" value="Periplasmic binding protein-like II"/>
    <property type="match status" value="1"/>
</dbReference>
<dbReference type="PIRSF" id="PIRSF017082">
    <property type="entry name" value="YflP"/>
    <property type="match status" value="1"/>
</dbReference>
<dbReference type="InterPro" id="IPR042100">
    <property type="entry name" value="Bug_dom1"/>
</dbReference>
<proteinExistence type="inferred from homology"/>
<gene>
    <name evidence="3" type="ORF">RHODGE_RHODGE_02758</name>
</gene>
<sequence length="332" mass="35505">MRRSLTALLAAACLAVTSLGTAALAQDKYPSKPVKIIVPYAPGGATDIVARLVGEHMRQDLGQSFVVENKPGAFGIIAIEEMARAKPDGYTVMIGNVSTNAITPVLFPQKFKIAYDKDVVPVTRLVDIPEFMVATTKDFPPKTVKELIDHAKKNPGKVRYGSVGVGSYPHYDAALFAKRAGDLDMVAIHNKAGASGVINDLVSGDSQFAFLNVASTAAMIKAGNLRPLALVNHARLPDYPDVATMQELGYPGVGTIAWQGLFAPAGTPPEVLQILFDAAGKAMQAPAVQEAFKKQNFNIVPSKSLAEAKTWLADEMATWKKITSEVKIELSE</sequence>